<dbReference type="InterPro" id="IPR036363">
    <property type="entry name" value="Thiol_cytolysin_ab_sf"/>
</dbReference>
<keyword evidence="3" id="KW-1185">Reference proteome</keyword>
<evidence type="ECO:0000313" key="3">
    <source>
        <dbReference type="Proteomes" id="UP000182719"/>
    </source>
</evidence>
<dbReference type="Proteomes" id="UP000182719">
    <property type="component" value="Unassembled WGS sequence"/>
</dbReference>
<dbReference type="EMBL" id="FOAP01000001">
    <property type="protein sequence ID" value="SEK44812.1"/>
    <property type="molecule type" value="Genomic_DNA"/>
</dbReference>
<gene>
    <name evidence="2" type="ORF">SAMN05444354_101604</name>
</gene>
<evidence type="ECO:0000256" key="1">
    <source>
        <dbReference type="SAM" id="SignalP"/>
    </source>
</evidence>
<dbReference type="InterPro" id="IPR001869">
    <property type="entry name" value="Thiol_cytolysin"/>
</dbReference>
<dbReference type="InterPro" id="IPR036359">
    <property type="entry name" value="Thiol_cytolysin_sf"/>
</dbReference>
<protein>
    <submittedName>
        <fullName evidence="2">Thiol-activated cytolysin</fullName>
    </submittedName>
</protein>
<dbReference type="Pfam" id="PF01289">
    <property type="entry name" value="Thiol_cytolysin"/>
    <property type="match status" value="1"/>
</dbReference>
<dbReference type="GO" id="GO:0015485">
    <property type="term" value="F:cholesterol binding"/>
    <property type="evidence" value="ECO:0007669"/>
    <property type="project" value="InterPro"/>
</dbReference>
<dbReference type="AlphaFoldDB" id="A0A1H7H6A3"/>
<accession>A0A1H7H6A3</accession>
<reference evidence="3" key="1">
    <citation type="submission" date="2016-10" db="EMBL/GenBank/DDBJ databases">
        <authorList>
            <person name="Varghese N."/>
            <person name="Submissions S."/>
        </authorList>
    </citation>
    <scope>NUCLEOTIDE SEQUENCE [LARGE SCALE GENOMIC DNA]</scope>
    <source>
        <strain evidence="3">DSM 17044</strain>
    </source>
</reference>
<proteinExistence type="predicted"/>
<name>A0A1H7H6A3_STIAU</name>
<dbReference type="PRINTS" id="PR01400">
    <property type="entry name" value="TACYTOLYSIN"/>
</dbReference>
<feature type="signal peptide" evidence="1">
    <location>
        <begin position="1"/>
        <end position="25"/>
    </location>
</feature>
<feature type="chain" id="PRO_5010169243" evidence="1">
    <location>
        <begin position="26"/>
        <end position="524"/>
    </location>
</feature>
<dbReference type="Gene3D" id="3.40.30.40">
    <property type="entry name" value="Perfringolysin"/>
    <property type="match status" value="1"/>
</dbReference>
<organism evidence="2 3">
    <name type="scientific">Stigmatella aurantiaca</name>
    <dbReference type="NCBI Taxonomy" id="41"/>
    <lineage>
        <taxon>Bacteria</taxon>
        <taxon>Pseudomonadati</taxon>
        <taxon>Myxococcota</taxon>
        <taxon>Myxococcia</taxon>
        <taxon>Myxococcales</taxon>
        <taxon>Cystobacterineae</taxon>
        <taxon>Archangiaceae</taxon>
        <taxon>Stigmatella</taxon>
    </lineage>
</organism>
<sequence>MSMYNVRSVLTLTGLSLLALHGCGAQDGEVTPQEPAALAVLGQEVQNPAVFTYLNGISPLVLPGVSSQQSSRNGEEVLDSAVNVCKYTDVSETNHFDKLVSFDPNADALWPGAIVQGQPLSLGLLAPIGGRRAPATLTLTNARIDGSTPAEYVYSRTLASPSLASSQDAIHSILSAESVNFAAKVAYTIHQAHSLNEGSVKAGIAIQFGGNSLNTTFGQQWTQSKTTMLVDFTQGYYTVALNAPPDPSAFFTADTSVDEVRPFIYNGNPAGYISSVTYGRRLLIKFESSEDSSKVSATLDAVFTKGKVGGSISLSTEQLKVLQETKMTLLALGGPSGSAVEVLGSGMDKVSSLQSYFQAGANYSPSSPGVPLSYAVRYLNNYQPFVVASTSQYTVPSCVGKTSRLGVSLHELYIHSNGETFGKGEMNYDVYVGDELVASGRNVKRGDKESIGLNVSREVASLQREGNTLVVRAKVWENTKEVNPRVTHGFNLSSRNWSPLGYQDNVAEYKNLKVSLRYTISAAN</sequence>
<dbReference type="Gene3D" id="3.30.1040.20">
    <property type="match status" value="1"/>
</dbReference>
<keyword evidence="1" id="KW-0732">Signal</keyword>
<dbReference type="SUPFAM" id="SSF56978">
    <property type="entry name" value="Perfringolysin"/>
    <property type="match status" value="1"/>
</dbReference>
<evidence type="ECO:0000313" key="2">
    <source>
        <dbReference type="EMBL" id="SEK44812.1"/>
    </source>
</evidence>
<dbReference type="Gene3D" id="3.90.840.10">
    <property type="entry name" value="Thiol-activated cytolysin superfamily/Thiol-activated cytolysin, alpha-beta domain"/>
    <property type="match status" value="1"/>
</dbReference>